<dbReference type="PANTHER" id="PTHR30606:SF10">
    <property type="entry name" value="PHOSPHATIDYLINOSITOL MANNOSIDE ACYLTRANSFERASE"/>
    <property type="match status" value="1"/>
</dbReference>
<accession>A0ABW2ARR2</accession>
<keyword evidence="6 7" id="KW-0012">Acyltransferase</keyword>
<keyword evidence="8" id="KW-1185">Reference proteome</keyword>
<dbReference type="RefSeq" id="WP_377821608.1">
    <property type="nucleotide sequence ID" value="NZ_JBHSWJ010000002.1"/>
</dbReference>
<dbReference type="InterPro" id="IPR004960">
    <property type="entry name" value="LipA_acyltrans"/>
</dbReference>
<proteinExistence type="predicted"/>
<dbReference type="CDD" id="cd07984">
    <property type="entry name" value="LPLAT_LABLAT-like"/>
    <property type="match status" value="1"/>
</dbReference>
<evidence type="ECO:0000256" key="5">
    <source>
        <dbReference type="ARBA" id="ARBA00023136"/>
    </source>
</evidence>
<organism evidence="7 8">
    <name type="scientific">Branchiibius cervicis</name>
    <dbReference type="NCBI Taxonomy" id="908252"/>
    <lineage>
        <taxon>Bacteria</taxon>
        <taxon>Bacillati</taxon>
        <taxon>Actinomycetota</taxon>
        <taxon>Actinomycetes</taxon>
        <taxon>Micrococcales</taxon>
        <taxon>Dermacoccaceae</taxon>
        <taxon>Branchiibius</taxon>
    </lineage>
</organism>
<evidence type="ECO:0000256" key="2">
    <source>
        <dbReference type="ARBA" id="ARBA00022475"/>
    </source>
</evidence>
<comment type="subcellular location">
    <subcellularLocation>
        <location evidence="1">Cell inner membrane</location>
    </subcellularLocation>
</comment>
<dbReference type="EMBL" id="JBHSWJ010000002">
    <property type="protein sequence ID" value="MFC6713667.1"/>
    <property type="molecule type" value="Genomic_DNA"/>
</dbReference>
<evidence type="ECO:0000313" key="8">
    <source>
        <dbReference type="Proteomes" id="UP001596356"/>
    </source>
</evidence>
<keyword evidence="5" id="KW-0472">Membrane</keyword>
<keyword evidence="2" id="KW-1003">Cell membrane</keyword>
<dbReference type="Pfam" id="PF03279">
    <property type="entry name" value="Lip_A_acyltrans"/>
    <property type="match status" value="1"/>
</dbReference>
<evidence type="ECO:0000256" key="6">
    <source>
        <dbReference type="ARBA" id="ARBA00023315"/>
    </source>
</evidence>
<sequence>MSRRSDLTGAATVTGYRAGWGLVRRLPERSAYAAFQIAADRTYARNGKSVQRLRANYARVRPELDEAALEALVKEGMRSYLRYFCDAFRLQLQTRESLDGIVQLEDHGDEIRAQVGAGKPLIGFLGHMGNWDLTGAWATYHFAKVTTIAERLKPEELFEEFLEFRESLGMTIIPLTGGSAPYAAMRDALNDGGFVPLLADRDLTSHGVEVDLCGHRAKVAAGPARLALETGAALHTIAIRYRPLPGRAMQGITAHIGPRVPVPEGVDDNEKVRLMTQACVDVLGEQIRLHTADWHMMQRVFLDDLDPARTEGAR</sequence>
<evidence type="ECO:0000256" key="4">
    <source>
        <dbReference type="ARBA" id="ARBA00022679"/>
    </source>
</evidence>
<evidence type="ECO:0000313" key="7">
    <source>
        <dbReference type="EMBL" id="MFC6713667.1"/>
    </source>
</evidence>
<keyword evidence="4" id="KW-0808">Transferase</keyword>
<comment type="caution">
    <text evidence="7">The sequence shown here is derived from an EMBL/GenBank/DDBJ whole genome shotgun (WGS) entry which is preliminary data.</text>
</comment>
<gene>
    <name evidence="7" type="ORF">ACFQBT_07400</name>
</gene>
<dbReference type="PANTHER" id="PTHR30606">
    <property type="entry name" value="LIPID A BIOSYNTHESIS LAUROYL ACYLTRANSFERASE"/>
    <property type="match status" value="1"/>
</dbReference>
<reference evidence="8" key="1">
    <citation type="journal article" date="2019" name="Int. J. Syst. Evol. Microbiol.">
        <title>The Global Catalogue of Microorganisms (GCM) 10K type strain sequencing project: providing services to taxonomists for standard genome sequencing and annotation.</title>
        <authorList>
            <consortium name="The Broad Institute Genomics Platform"/>
            <consortium name="The Broad Institute Genome Sequencing Center for Infectious Disease"/>
            <person name="Wu L."/>
            <person name="Ma J."/>
        </authorList>
    </citation>
    <scope>NUCLEOTIDE SEQUENCE [LARGE SCALE GENOMIC DNA]</scope>
    <source>
        <strain evidence="8">NBRC 106593</strain>
    </source>
</reference>
<name>A0ABW2ARR2_9MICO</name>
<dbReference type="GO" id="GO:0016746">
    <property type="term" value="F:acyltransferase activity"/>
    <property type="evidence" value="ECO:0007669"/>
    <property type="project" value="UniProtKB-KW"/>
</dbReference>
<dbReference type="Proteomes" id="UP001596356">
    <property type="component" value="Unassembled WGS sequence"/>
</dbReference>
<protein>
    <submittedName>
        <fullName evidence="7">Phosphatidylinositol mannoside acyltransferase</fullName>
    </submittedName>
</protein>
<evidence type="ECO:0000256" key="1">
    <source>
        <dbReference type="ARBA" id="ARBA00004533"/>
    </source>
</evidence>
<evidence type="ECO:0000256" key="3">
    <source>
        <dbReference type="ARBA" id="ARBA00022519"/>
    </source>
</evidence>
<dbReference type="NCBIfam" id="NF005919">
    <property type="entry name" value="PRK07920.1"/>
    <property type="match status" value="1"/>
</dbReference>
<keyword evidence="3" id="KW-0997">Cell inner membrane</keyword>